<dbReference type="GO" id="GO:0016705">
    <property type="term" value="F:oxidoreductase activity, acting on paired donors, with incorporation or reduction of molecular oxygen"/>
    <property type="evidence" value="ECO:0007669"/>
    <property type="project" value="InterPro"/>
</dbReference>
<dbReference type="AlphaFoldDB" id="A0A553I362"/>
<dbReference type="GO" id="GO:0005506">
    <property type="term" value="F:iron ion binding"/>
    <property type="evidence" value="ECO:0007669"/>
    <property type="project" value="InterPro"/>
</dbReference>
<evidence type="ECO:0000313" key="9">
    <source>
        <dbReference type="Proteomes" id="UP000319160"/>
    </source>
</evidence>
<name>A0A553I362_9PEZI</name>
<keyword evidence="2 6" id="KW-0479">Metal-binding</keyword>
<keyword evidence="3 7" id="KW-0560">Oxidoreductase</keyword>
<keyword evidence="5 7" id="KW-0503">Monooxygenase</keyword>
<keyword evidence="9" id="KW-1185">Reference proteome</keyword>
<comment type="cofactor">
    <cofactor evidence="6">
        <name>heme</name>
        <dbReference type="ChEBI" id="CHEBI:30413"/>
    </cofactor>
</comment>
<protein>
    <recommendedName>
        <fullName evidence="10">Cytochrome P450</fullName>
    </recommendedName>
</protein>
<dbReference type="EMBL" id="VFLP01000020">
    <property type="protein sequence ID" value="TRX94636.1"/>
    <property type="molecule type" value="Genomic_DNA"/>
</dbReference>
<dbReference type="CDD" id="cd11065">
    <property type="entry name" value="CYP64-like"/>
    <property type="match status" value="1"/>
</dbReference>
<accession>A0A553I362</accession>
<evidence type="ECO:0000256" key="2">
    <source>
        <dbReference type="ARBA" id="ARBA00022723"/>
    </source>
</evidence>
<dbReference type="Gene3D" id="1.10.630.10">
    <property type="entry name" value="Cytochrome P450"/>
    <property type="match status" value="1"/>
</dbReference>
<comment type="caution">
    <text evidence="8">The sequence shown here is derived from an EMBL/GenBank/DDBJ whole genome shotgun (WGS) entry which is preliminary data.</text>
</comment>
<dbReference type="PANTHER" id="PTHR46300:SF2">
    <property type="entry name" value="CYTOCHROME P450 MONOOXYGENASE ALNH-RELATED"/>
    <property type="match status" value="1"/>
</dbReference>
<dbReference type="PROSITE" id="PS00086">
    <property type="entry name" value="CYTOCHROME_P450"/>
    <property type="match status" value="1"/>
</dbReference>
<dbReference type="InterPro" id="IPR002401">
    <property type="entry name" value="Cyt_P450_E_grp-I"/>
</dbReference>
<dbReference type="InterPro" id="IPR050364">
    <property type="entry name" value="Cytochrome_P450_fung"/>
</dbReference>
<evidence type="ECO:0000256" key="1">
    <source>
        <dbReference type="ARBA" id="ARBA00010617"/>
    </source>
</evidence>
<evidence type="ECO:0008006" key="10">
    <source>
        <dbReference type="Google" id="ProtNLM"/>
    </source>
</evidence>
<sequence length="487" mass="55805">MPKTKVHDQLQKWAGEYGPIYSLILGTQVMIVISSDTAVKDLLDKRSAIYSSRPQMYLTQDITSGGLRWTLMQYGETWRMIRRTAHTVLNVNASQTYVPYQDLENKQMLMDLLEQPENFISHVQRFTSSFATQMVFGFRTHTPDHEYIKQVFANVHEAVQLSHFAGILFDTFPWLRELPDFLLPIRKHARRHFENERKFLVALWRNAKRSINAGKIKPCFSDEVNRLQEHEGFKDDIAAYMCGVLQEAGADTTSSSVLAFMQAMILHPKVQEKGQEEVDRAFGDNLPNLKDAMSLPYIHACVKETFRWLTIAPLALPHCVIKDDEYMGYHIPKGATVTLNTWSIHMDPDRYPQPRVFDPARFDGDLTSASESANLADGTKRDHFGFGAGRRICPGVHIAERTMMLSVARLLWGFNIDKAVDNLGHKVLPPWDDFADGLLATPQPFQAKITCRSPERAKRIRKAWAECQQYLDKDFQWLISPDEIVSQ</sequence>
<dbReference type="OrthoDB" id="1055148at2759"/>
<evidence type="ECO:0000256" key="7">
    <source>
        <dbReference type="RuleBase" id="RU000461"/>
    </source>
</evidence>
<dbReference type="InterPro" id="IPR001128">
    <property type="entry name" value="Cyt_P450"/>
</dbReference>
<dbReference type="PANTHER" id="PTHR46300">
    <property type="entry name" value="P450, PUTATIVE (EUROFUNG)-RELATED-RELATED"/>
    <property type="match status" value="1"/>
</dbReference>
<gene>
    <name evidence="8" type="ORF">FHL15_004408</name>
</gene>
<evidence type="ECO:0000256" key="3">
    <source>
        <dbReference type="ARBA" id="ARBA00023002"/>
    </source>
</evidence>
<dbReference type="PRINTS" id="PR00463">
    <property type="entry name" value="EP450I"/>
</dbReference>
<dbReference type="GO" id="GO:0004497">
    <property type="term" value="F:monooxygenase activity"/>
    <property type="evidence" value="ECO:0007669"/>
    <property type="project" value="UniProtKB-KW"/>
</dbReference>
<proteinExistence type="inferred from homology"/>
<dbReference type="Proteomes" id="UP000319160">
    <property type="component" value="Unassembled WGS sequence"/>
</dbReference>
<keyword evidence="4 6" id="KW-0408">Iron</keyword>
<evidence type="ECO:0000256" key="4">
    <source>
        <dbReference type="ARBA" id="ARBA00023004"/>
    </source>
</evidence>
<keyword evidence="6 7" id="KW-0349">Heme</keyword>
<feature type="binding site" description="axial binding residue" evidence="6">
    <location>
        <position position="393"/>
    </location>
    <ligand>
        <name>heme</name>
        <dbReference type="ChEBI" id="CHEBI:30413"/>
    </ligand>
    <ligandPart>
        <name>Fe</name>
        <dbReference type="ChEBI" id="CHEBI:18248"/>
    </ligandPart>
</feature>
<dbReference type="InterPro" id="IPR017972">
    <property type="entry name" value="Cyt_P450_CS"/>
</dbReference>
<dbReference type="SUPFAM" id="SSF48264">
    <property type="entry name" value="Cytochrome P450"/>
    <property type="match status" value="1"/>
</dbReference>
<dbReference type="InterPro" id="IPR036396">
    <property type="entry name" value="Cyt_P450_sf"/>
</dbReference>
<dbReference type="PRINTS" id="PR00385">
    <property type="entry name" value="P450"/>
</dbReference>
<comment type="similarity">
    <text evidence="1 7">Belongs to the cytochrome P450 family.</text>
</comment>
<dbReference type="GO" id="GO:0020037">
    <property type="term" value="F:heme binding"/>
    <property type="evidence" value="ECO:0007669"/>
    <property type="project" value="InterPro"/>
</dbReference>
<dbReference type="Pfam" id="PF00067">
    <property type="entry name" value="p450"/>
    <property type="match status" value="1"/>
</dbReference>
<organism evidence="8 9">
    <name type="scientific">Xylaria flabelliformis</name>
    <dbReference type="NCBI Taxonomy" id="2512241"/>
    <lineage>
        <taxon>Eukaryota</taxon>
        <taxon>Fungi</taxon>
        <taxon>Dikarya</taxon>
        <taxon>Ascomycota</taxon>
        <taxon>Pezizomycotina</taxon>
        <taxon>Sordariomycetes</taxon>
        <taxon>Xylariomycetidae</taxon>
        <taxon>Xylariales</taxon>
        <taxon>Xylariaceae</taxon>
        <taxon>Xylaria</taxon>
    </lineage>
</organism>
<evidence type="ECO:0000256" key="6">
    <source>
        <dbReference type="PIRSR" id="PIRSR602401-1"/>
    </source>
</evidence>
<evidence type="ECO:0000256" key="5">
    <source>
        <dbReference type="ARBA" id="ARBA00023033"/>
    </source>
</evidence>
<evidence type="ECO:0000313" key="8">
    <source>
        <dbReference type="EMBL" id="TRX94636.1"/>
    </source>
</evidence>
<reference evidence="9" key="1">
    <citation type="submission" date="2019-06" db="EMBL/GenBank/DDBJ databases">
        <title>Draft genome sequence of the griseofulvin-producing fungus Xylaria cubensis strain G536.</title>
        <authorList>
            <person name="Mead M.E."/>
            <person name="Raja H.A."/>
            <person name="Steenwyk J.L."/>
            <person name="Knowles S.L."/>
            <person name="Oberlies N.H."/>
            <person name="Rokas A."/>
        </authorList>
    </citation>
    <scope>NUCLEOTIDE SEQUENCE [LARGE SCALE GENOMIC DNA]</scope>
    <source>
        <strain evidence="9">G536</strain>
    </source>
</reference>
<dbReference type="STRING" id="2512241.A0A553I362"/>